<dbReference type="InterPro" id="IPR016181">
    <property type="entry name" value="Acyl_CoA_acyltransferase"/>
</dbReference>
<comment type="caution">
    <text evidence="8">The sequence shown here is derived from an EMBL/GenBank/DDBJ whole genome shotgun (WGS) entry which is preliminary data.</text>
</comment>
<evidence type="ECO:0000256" key="2">
    <source>
        <dbReference type="ARBA" id="ARBA00022679"/>
    </source>
</evidence>
<dbReference type="PANTHER" id="PTHR36174:SF1">
    <property type="entry name" value="LIPID II:GLYCINE GLYCYLTRANSFERASE"/>
    <property type="match status" value="1"/>
</dbReference>
<dbReference type="Gene3D" id="3.40.630.30">
    <property type="match status" value="1"/>
</dbReference>
<dbReference type="GO" id="GO:0016746">
    <property type="term" value="F:acyltransferase activity"/>
    <property type="evidence" value="ECO:0007669"/>
    <property type="project" value="UniProtKB-KW"/>
</dbReference>
<keyword evidence="3" id="KW-0133">Cell shape</keyword>
<evidence type="ECO:0000256" key="3">
    <source>
        <dbReference type="ARBA" id="ARBA00022960"/>
    </source>
</evidence>
<dbReference type="PROSITE" id="PS51191">
    <property type="entry name" value="FEMABX"/>
    <property type="match status" value="1"/>
</dbReference>
<keyword evidence="4" id="KW-0573">Peptidoglycan synthesis</keyword>
<evidence type="ECO:0000256" key="6">
    <source>
        <dbReference type="ARBA" id="ARBA00023316"/>
    </source>
</evidence>
<dbReference type="RefSeq" id="WP_289725927.1">
    <property type="nucleotide sequence ID" value="NZ_JAUDUY010000011.1"/>
</dbReference>
<reference evidence="8" key="1">
    <citation type="submission" date="2023-06" db="EMBL/GenBank/DDBJ databases">
        <title>Robiginitalea aurantiacus sp. nov. and Algoriphagus sediminis sp. nov., isolated from coastal sediment.</title>
        <authorList>
            <person name="Zhou Z.Y."/>
            <person name="An J."/>
            <person name="Jia Y.W."/>
            <person name="Du Z.J."/>
        </authorList>
    </citation>
    <scope>NUCLEOTIDE SEQUENCE</scope>
    <source>
        <strain evidence="8">M39</strain>
    </source>
</reference>
<protein>
    <submittedName>
        <fullName evidence="8">GNAT family N-acetyltransferase</fullName>
        <ecNumber evidence="8">2.3.1.-</ecNumber>
    </submittedName>
</protein>
<keyword evidence="9" id="KW-1185">Reference proteome</keyword>
<name>A0ABT7WI11_9FLAO</name>
<sequence>MKYIIESKMQLETLKSFIYYVEDTPKILMLFHQRPILVGEEETSYYDTISPYGYSGPMFRLPADPEIISAFWTAVDSWYHRNNIVSEFIRFSLNNNHLCYNGCIMETLATVRGKIVPEEVQFSNFKKKVRNNIRRAIKSELTSEIHFKEIPLKAILEFYKIYTDTLERHKAIKRYYFGLDYFKNLLRQDHEDNSYALAIIRRDGIPISVELLVLTRETVYSYLGGTDVAYFEYRPNDYLKYCVINWARDKGYKYYNLGGGQKANDSLYRYKKSFFPKDEDLTFYTGRKIINKEVYNSLVEEFCKSNKLPIPKSSDPCKGGFFPQYRIESI</sequence>
<dbReference type="InterPro" id="IPR038740">
    <property type="entry name" value="BioF2-like_GNAT_dom"/>
</dbReference>
<keyword evidence="6" id="KW-0961">Cell wall biogenesis/degradation</keyword>
<dbReference type="PANTHER" id="PTHR36174">
    <property type="entry name" value="LIPID II:GLYCINE GLYCYLTRANSFERASE"/>
    <property type="match status" value="1"/>
</dbReference>
<dbReference type="SUPFAM" id="SSF55729">
    <property type="entry name" value="Acyl-CoA N-acyltransferases (Nat)"/>
    <property type="match status" value="1"/>
</dbReference>
<evidence type="ECO:0000313" key="8">
    <source>
        <dbReference type="EMBL" id="MDM9632562.1"/>
    </source>
</evidence>
<dbReference type="Pfam" id="PF13480">
    <property type="entry name" value="Acetyltransf_6"/>
    <property type="match status" value="1"/>
</dbReference>
<evidence type="ECO:0000256" key="5">
    <source>
        <dbReference type="ARBA" id="ARBA00023315"/>
    </source>
</evidence>
<keyword evidence="5 8" id="KW-0012">Acyltransferase</keyword>
<dbReference type="Proteomes" id="UP001174839">
    <property type="component" value="Unassembled WGS sequence"/>
</dbReference>
<evidence type="ECO:0000259" key="7">
    <source>
        <dbReference type="Pfam" id="PF13480"/>
    </source>
</evidence>
<evidence type="ECO:0000256" key="4">
    <source>
        <dbReference type="ARBA" id="ARBA00022984"/>
    </source>
</evidence>
<organism evidence="8 9">
    <name type="scientific">Robiginitalea aurantiaca</name>
    <dbReference type="NCBI Taxonomy" id="3056915"/>
    <lineage>
        <taxon>Bacteria</taxon>
        <taxon>Pseudomonadati</taxon>
        <taxon>Bacteroidota</taxon>
        <taxon>Flavobacteriia</taxon>
        <taxon>Flavobacteriales</taxon>
        <taxon>Flavobacteriaceae</taxon>
        <taxon>Robiginitalea</taxon>
    </lineage>
</organism>
<accession>A0ABT7WI11</accession>
<proteinExistence type="inferred from homology"/>
<comment type="similarity">
    <text evidence="1">Belongs to the FemABX family.</text>
</comment>
<feature type="domain" description="BioF2-like acetyltransferase" evidence="7">
    <location>
        <begin position="127"/>
        <end position="272"/>
    </location>
</feature>
<evidence type="ECO:0000256" key="1">
    <source>
        <dbReference type="ARBA" id="ARBA00009943"/>
    </source>
</evidence>
<gene>
    <name evidence="8" type="ORF">QU605_13880</name>
</gene>
<evidence type="ECO:0000313" key="9">
    <source>
        <dbReference type="Proteomes" id="UP001174839"/>
    </source>
</evidence>
<keyword evidence="2 8" id="KW-0808">Transferase</keyword>
<dbReference type="InterPro" id="IPR003447">
    <property type="entry name" value="FEMABX"/>
</dbReference>
<dbReference type="EC" id="2.3.1.-" evidence="8"/>
<dbReference type="InterPro" id="IPR050644">
    <property type="entry name" value="PG_Glycine_Bridge_Synth"/>
</dbReference>
<dbReference type="EMBL" id="JAUDUY010000011">
    <property type="protein sequence ID" value="MDM9632562.1"/>
    <property type="molecule type" value="Genomic_DNA"/>
</dbReference>